<gene>
    <name evidence="2" type="ORF">HDG69_001443</name>
</gene>
<evidence type="ECO:0000256" key="1">
    <source>
        <dbReference type="SAM" id="MobiDB-lite"/>
    </source>
</evidence>
<sequence>MSVRAVVLPATVLLVPGAGGTGSGLPSVRSAVLAQLGRCTAADGRPPVRWGVLGPSPRTRTGRRRPSLAAAGIADRWLPLLRDGWDPTAGPAEHTEPGGVATSVAQLMLAEAVGPGAAREAVVVELAATVDEAARRAAADVLASCDAVVVAGGDPLDAQAGPTRCAPGVEQMLAVLAERSGWVATTRSVETAGPHLPVRYDVVTWGAPAPGPRTGRSPAQNAVSANQPTPVSSSQKRTVRPTRTVGT</sequence>
<dbReference type="RefSeq" id="WP_171783008.1">
    <property type="nucleotide sequence ID" value="NZ_BAAAML010000002.1"/>
</dbReference>
<reference evidence="2 3" key="1">
    <citation type="submission" date="2020-05" db="EMBL/GenBank/DDBJ databases">
        <title>Genomic Encyclopedia of Type Strains, Phase III (KMG-III): the genomes of soil and plant-associated and newly described type strains.</title>
        <authorList>
            <person name="Whitman W."/>
        </authorList>
    </citation>
    <scope>NUCLEOTIDE SEQUENCE [LARGE SCALE GENOMIC DNA]</scope>
    <source>
        <strain evidence="2 3">KCTC 19046</strain>
    </source>
</reference>
<feature type="region of interest" description="Disordered" evidence="1">
    <location>
        <begin position="207"/>
        <end position="247"/>
    </location>
</feature>
<evidence type="ECO:0000313" key="3">
    <source>
        <dbReference type="Proteomes" id="UP000757540"/>
    </source>
</evidence>
<evidence type="ECO:0000313" key="2">
    <source>
        <dbReference type="EMBL" id="NOV96890.1"/>
    </source>
</evidence>
<dbReference type="Proteomes" id="UP000757540">
    <property type="component" value="Unassembled WGS sequence"/>
</dbReference>
<feature type="compositionally biased region" description="Polar residues" evidence="1">
    <location>
        <begin position="217"/>
        <end position="236"/>
    </location>
</feature>
<dbReference type="EMBL" id="JABEZU010000001">
    <property type="protein sequence ID" value="NOV96890.1"/>
    <property type="molecule type" value="Genomic_DNA"/>
</dbReference>
<organism evidence="2 3">
    <name type="scientific">Isoptericola halotolerans</name>
    <dbReference type="NCBI Taxonomy" id="300560"/>
    <lineage>
        <taxon>Bacteria</taxon>
        <taxon>Bacillati</taxon>
        <taxon>Actinomycetota</taxon>
        <taxon>Actinomycetes</taxon>
        <taxon>Micrococcales</taxon>
        <taxon>Promicromonosporaceae</taxon>
        <taxon>Isoptericola</taxon>
    </lineage>
</organism>
<name>A0ABX2A4P9_9MICO</name>
<keyword evidence="3" id="KW-1185">Reference proteome</keyword>
<proteinExistence type="predicted"/>
<accession>A0ABX2A4P9</accession>
<protein>
    <submittedName>
        <fullName evidence="2">Uncharacterized protein</fullName>
    </submittedName>
</protein>
<comment type="caution">
    <text evidence="2">The sequence shown here is derived from an EMBL/GenBank/DDBJ whole genome shotgun (WGS) entry which is preliminary data.</text>
</comment>